<evidence type="ECO:0000313" key="3">
    <source>
        <dbReference type="Proteomes" id="UP000217935"/>
    </source>
</evidence>
<dbReference type="AlphaFoldDB" id="A0A291GGW6"/>
<organism evidence="2 3">
    <name type="scientific">Celeribacter ethanolicus</name>
    <dbReference type="NCBI Taxonomy" id="1758178"/>
    <lineage>
        <taxon>Bacteria</taxon>
        <taxon>Pseudomonadati</taxon>
        <taxon>Pseudomonadota</taxon>
        <taxon>Alphaproteobacteria</taxon>
        <taxon>Rhodobacterales</taxon>
        <taxon>Roseobacteraceae</taxon>
        <taxon>Celeribacter</taxon>
    </lineage>
</organism>
<dbReference type="RefSeq" id="WP_096806810.1">
    <property type="nucleotide sequence ID" value="NZ_CP022196.1"/>
</dbReference>
<evidence type="ECO:0000256" key="1">
    <source>
        <dbReference type="SAM" id="MobiDB-lite"/>
    </source>
</evidence>
<accession>A0A291GGW6</accession>
<name>A0A291GGW6_9RHOB</name>
<feature type="region of interest" description="Disordered" evidence="1">
    <location>
        <begin position="28"/>
        <end position="52"/>
    </location>
</feature>
<dbReference type="Proteomes" id="UP000217935">
    <property type="component" value="Chromosome"/>
</dbReference>
<gene>
    <name evidence="2" type="ORF">CEW89_17805</name>
</gene>
<dbReference type="OrthoDB" id="9962355at2"/>
<protein>
    <submittedName>
        <fullName evidence="2">Uncharacterized protein</fullName>
    </submittedName>
</protein>
<keyword evidence="3" id="KW-1185">Reference proteome</keyword>
<sequence length="116" mass="13456">MTQPSPTKARRIVIATAPGQLRLRFITAPLGPSDNRTAPPRFDAPPRPNALPRREHERIEHLLERCTQYQHQGKDELAALIDRIGMRMMQIFLDRENHWESHRENHGTPTEPQELP</sequence>
<evidence type="ECO:0000313" key="2">
    <source>
        <dbReference type="EMBL" id="ATG49266.1"/>
    </source>
</evidence>
<proteinExistence type="predicted"/>
<dbReference type="KEGG" id="ceh:CEW89_17805"/>
<reference evidence="2 3" key="1">
    <citation type="submission" date="2017-06" db="EMBL/GenBank/DDBJ databases">
        <title>Celeribacter sp. TSPH2 complete genome sequence.</title>
        <authorList>
            <person name="Woo J.-H."/>
            <person name="Kim H.-S."/>
        </authorList>
    </citation>
    <scope>NUCLEOTIDE SEQUENCE [LARGE SCALE GENOMIC DNA]</scope>
    <source>
        <strain evidence="2 3">TSPH2</strain>
    </source>
</reference>
<dbReference type="EMBL" id="CP022196">
    <property type="protein sequence ID" value="ATG49266.1"/>
    <property type="molecule type" value="Genomic_DNA"/>
</dbReference>